<evidence type="ECO:0000256" key="8">
    <source>
        <dbReference type="SAM" id="Phobius"/>
    </source>
</evidence>
<evidence type="ECO:0000256" key="3">
    <source>
        <dbReference type="ARBA" id="ARBA00022475"/>
    </source>
</evidence>
<feature type="transmembrane region" description="Helical" evidence="8">
    <location>
        <begin position="233"/>
        <end position="251"/>
    </location>
</feature>
<name>A0A1B1DUQ5_9APIC</name>
<dbReference type="InterPro" id="IPR010884">
    <property type="entry name" value="6_CYS_dom"/>
</dbReference>
<evidence type="ECO:0000256" key="7">
    <source>
        <dbReference type="ARBA" id="ARBA00023180"/>
    </source>
</evidence>
<dbReference type="InterPro" id="IPR038160">
    <property type="entry name" value="6_CYS_dom_sf"/>
</dbReference>
<feature type="domain" description="6-Cys" evidence="9">
    <location>
        <begin position="97"/>
        <end position="233"/>
    </location>
</feature>
<evidence type="ECO:0000313" key="10">
    <source>
        <dbReference type="EMBL" id="ANQ06510.1"/>
    </source>
</evidence>
<evidence type="ECO:0000256" key="6">
    <source>
        <dbReference type="ARBA" id="ARBA00023157"/>
    </source>
</evidence>
<dbReference type="SMART" id="SM00970">
    <property type="entry name" value="s48_45"/>
    <property type="match status" value="1"/>
</dbReference>
<evidence type="ECO:0000256" key="1">
    <source>
        <dbReference type="ARBA" id="ARBA00004236"/>
    </source>
</evidence>
<keyword evidence="4" id="KW-0732">Signal</keyword>
<evidence type="ECO:0000313" key="11">
    <source>
        <dbReference type="Proteomes" id="UP000092716"/>
    </source>
</evidence>
<dbReference type="AlphaFoldDB" id="A0A1B1DUQ5"/>
<dbReference type="GO" id="GO:0009986">
    <property type="term" value="C:cell surface"/>
    <property type="evidence" value="ECO:0007669"/>
    <property type="project" value="UniProtKB-SubCell"/>
</dbReference>
<evidence type="ECO:0000256" key="5">
    <source>
        <dbReference type="ARBA" id="ARBA00023136"/>
    </source>
</evidence>
<gene>
    <name evidence="10" type="ORF">PCOAH_00007660</name>
</gene>
<protein>
    <recommendedName>
        <fullName evidence="9">6-Cys domain-containing protein</fullName>
    </recommendedName>
</protein>
<dbReference type="GeneID" id="30907489"/>
<keyword evidence="7" id="KW-0325">Glycoprotein</keyword>
<keyword evidence="3" id="KW-1003">Cell membrane</keyword>
<dbReference type="Proteomes" id="UP000092716">
    <property type="component" value="Chromosome 4"/>
</dbReference>
<keyword evidence="5 8" id="KW-0472">Membrane</keyword>
<evidence type="ECO:0000256" key="4">
    <source>
        <dbReference type="ARBA" id="ARBA00022729"/>
    </source>
</evidence>
<accession>A0A1B1DUQ5</accession>
<dbReference type="Gene3D" id="2.60.40.2860">
    <property type="match status" value="1"/>
</dbReference>
<keyword evidence="8" id="KW-1133">Transmembrane helix</keyword>
<dbReference type="RefSeq" id="XP_019913205.1">
    <property type="nucleotide sequence ID" value="XM_020057576.1"/>
</dbReference>
<keyword evidence="8" id="KW-0812">Transmembrane</keyword>
<keyword evidence="6" id="KW-1015">Disulfide bond</keyword>
<organism evidence="10 11">
    <name type="scientific">Plasmodium coatneyi</name>
    <dbReference type="NCBI Taxonomy" id="208452"/>
    <lineage>
        <taxon>Eukaryota</taxon>
        <taxon>Sar</taxon>
        <taxon>Alveolata</taxon>
        <taxon>Apicomplexa</taxon>
        <taxon>Aconoidasida</taxon>
        <taxon>Haemosporida</taxon>
        <taxon>Plasmodiidae</taxon>
        <taxon>Plasmodium</taxon>
    </lineage>
</organism>
<comment type="subcellular location">
    <subcellularLocation>
        <location evidence="1">Cell membrane</location>
    </subcellularLocation>
    <subcellularLocation>
        <location evidence="2">Cell surface</location>
    </subcellularLocation>
</comment>
<reference evidence="11" key="1">
    <citation type="submission" date="2016-06" db="EMBL/GenBank/DDBJ databases">
        <title>First high quality genome sequence of Plasmodium coatneyi using continuous long reads from single molecule, real-time sequencing.</title>
        <authorList>
            <person name="Chien J.-T."/>
            <person name="Pakala S.B."/>
            <person name="Geraldo J.A."/>
            <person name="Lapp S.A."/>
            <person name="Barnwell J.W."/>
            <person name="Kissinger J.C."/>
            <person name="Galinski M.R."/>
            <person name="Humphrey J.C."/>
        </authorList>
    </citation>
    <scope>NUCLEOTIDE SEQUENCE [LARGE SCALE GENOMIC DNA]</scope>
    <source>
        <strain evidence="11">Hackeri</strain>
    </source>
</reference>
<dbReference type="OrthoDB" id="392220at2759"/>
<dbReference type="Pfam" id="PF07422">
    <property type="entry name" value="s48_45"/>
    <property type="match status" value="1"/>
</dbReference>
<evidence type="ECO:0000259" key="9">
    <source>
        <dbReference type="PROSITE" id="PS51701"/>
    </source>
</evidence>
<sequence>MEGHIVEGIVIDSSSNNNNDNIRGKDKGIFVINPSQQEPQIEECEHIINMKYGVLQQRVLSIRFTAVFLSTENCSITIKESAKPTVKIIMQFHKTESIDGCDFTKPKKRGDYLDGFALADIGSSREKICSVHIGRERKGKIAAGIKCPYKLTPTYCFRHVLHEKSINGVKDYHPFLLTDALGTRDVEFYSNAKQGSYIIGLPTSPQEYSVVRCICEYNGKTGIMELKIDTSSMWTTLSVTLMLFLISLLYAC</sequence>
<dbReference type="KEGG" id="pcot:PCOAH_00007660"/>
<dbReference type="PROSITE" id="PS51701">
    <property type="entry name" value="6_CYS"/>
    <property type="match status" value="1"/>
</dbReference>
<dbReference type="EMBL" id="CP016242">
    <property type="protein sequence ID" value="ANQ06510.1"/>
    <property type="molecule type" value="Genomic_DNA"/>
</dbReference>
<proteinExistence type="predicted"/>
<dbReference type="GO" id="GO:0005886">
    <property type="term" value="C:plasma membrane"/>
    <property type="evidence" value="ECO:0007669"/>
    <property type="project" value="UniProtKB-SubCell"/>
</dbReference>
<dbReference type="VEuPathDB" id="PlasmoDB:PCOAH_00007660"/>
<evidence type="ECO:0000256" key="2">
    <source>
        <dbReference type="ARBA" id="ARBA00004241"/>
    </source>
</evidence>
<keyword evidence="11" id="KW-1185">Reference proteome</keyword>